<proteinExistence type="predicted"/>
<dbReference type="EMBL" id="MGGP01000005">
    <property type="protein sequence ID" value="OGM33251.1"/>
    <property type="molecule type" value="Genomic_DNA"/>
</dbReference>
<gene>
    <name evidence="1" type="ORF">A2803_00170</name>
</gene>
<organism evidence="1 2">
    <name type="scientific">Candidatus Woesebacteria bacterium RIFCSPHIGHO2_01_FULL_44_21</name>
    <dbReference type="NCBI Taxonomy" id="1802503"/>
    <lineage>
        <taxon>Bacteria</taxon>
        <taxon>Candidatus Woeseibacteriota</taxon>
    </lineage>
</organism>
<evidence type="ECO:0000313" key="2">
    <source>
        <dbReference type="Proteomes" id="UP000178870"/>
    </source>
</evidence>
<dbReference type="AlphaFoldDB" id="A0A1F7Z0Z3"/>
<sequence length="163" mass="18852">MTPEEWHPRVDNDRKLNPILTLVEELHMAVNTDDARMKEGRLRRLGRALIPHAQNLNSSIDIGEFIRVGDAAIVTKGQYWDWEVAIGDNKYNVRRTDVWNGAGVNISIHASMDNYPDMHICMQKQSGIYYIGMRSNPGPNTFWKSDMAFERPSWRNAPWKKVK</sequence>
<protein>
    <submittedName>
        <fullName evidence="1">Uncharacterized protein</fullName>
    </submittedName>
</protein>
<reference evidence="1 2" key="1">
    <citation type="journal article" date="2016" name="Nat. Commun.">
        <title>Thousands of microbial genomes shed light on interconnected biogeochemical processes in an aquifer system.</title>
        <authorList>
            <person name="Anantharaman K."/>
            <person name="Brown C.T."/>
            <person name="Hug L.A."/>
            <person name="Sharon I."/>
            <person name="Castelle C.J."/>
            <person name="Probst A.J."/>
            <person name="Thomas B.C."/>
            <person name="Singh A."/>
            <person name="Wilkins M.J."/>
            <person name="Karaoz U."/>
            <person name="Brodie E.L."/>
            <person name="Williams K.H."/>
            <person name="Hubbard S.S."/>
            <person name="Banfield J.F."/>
        </authorList>
    </citation>
    <scope>NUCLEOTIDE SEQUENCE [LARGE SCALE GENOMIC DNA]</scope>
</reference>
<name>A0A1F7Z0Z3_9BACT</name>
<accession>A0A1F7Z0Z3</accession>
<evidence type="ECO:0000313" key="1">
    <source>
        <dbReference type="EMBL" id="OGM33251.1"/>
    </source>
</evidence>
<dbReference type="Proteomes" id="UP000178870">
    <property type="component" value="Unassembled WGS sequence"/>
</dbReference>
<comment type="caution">
    <text evidence="1">The sequence shown here is derived from an EMBL/GenBank/DDBJ whole genome shotgun (WGS) entry which is preliminary data.</text>
</comment>